<gene>
    <name evidence="5" type="ORF">FA09DRAFT_331706</name>
</gene>
<keyword evidence="3" id="KW-0560">Oxidoreductase</keyword>
<dbReference type="PROSITE" id="PS00061">
    <property type="entry name" value="ADH_SHORT"/>
    <property type="match status" value="1"/>
</dbReference>
<evidence type="ECO:0000256" key="3">
    <source>
        <dbReference type="ARBA" id="ARBA00023002"/>
    </source>
</evidence>
<protein>
    <submittedName>
        <fullName evidence="5">NAD(P)-binding protein</fullName>
    </submittedName>
</protein>
<dbReference type="STRING" id="58919.A0A316Z1S7"/>
<dbReference type="InterPro" id="IPR036291">
    <property type="entry name" value="NAD(P)-bd_dom_sf"/>
</dbReference>
<accession>A0A316Z1S7</accession>
<dbReference type="AlphaFoldDB" id="A0A316Z1S7"/>
<evidence type="ECO:0000256" key="1">
    <source>
        <dbReference type="ARBA" id="ARBA00006484"/>
    </source>
</evidence>
<dbReference type="EMBL" id="KZ819302">
    <property type="protein sequence ID" value="PWN95737.1"/>
    <property type="molecule type" value="Genomic_DNA"/>
</dbReference>
<dbReference type="OrthoDB" id="10253736at2759"/>
<dbReference type="InterPro" id="IPR020904">
    <property type="entry name" value="Sc_DH/Rdtase_CS"/>
</dbReference>
<organism evidence="5 6">
    <name type="scientific">Tilletiopsis washingtonensis</name>
    <dbReference type="NCBI Taxonomy" id="58919"/>
    <lineage>
        <taxon>Eukaryota</taxon>
        <taxon>Fungi</taxon>
        <taxon>Dikarya</taxon>
        <taxon>Basidiomycota</taxon>
        <taxon>Ustilaginomycotina</taxon>
        <taxon>Exobasidiomycetes</taxon>
        <taxon>Entylomatales</taxon>
        <taxon>Entylomatales incertae sedis</taxon>
        <taxon>Tilletiopsis</taxon>
    </lineage>
</organism>
<dbReference type="PANTHER" id="PTHR24322">
    <property type="entry name" value="PKSB"/>
    <property type="match status" value="1"/>
</dbReference>
<dbReference type="GeneID" id="37270689"/>
<dbReference type="PRINTS" id="PR00081">
    <property type="entry name" value="GDHRDH"/>
</dbReference>
<evidence type="ECO:0000256" key="2">
    <source>
        <dbReference type="ARBA" id="ARBA00022857"/>
    </source>
</evidence>
<evidence type="ECO:0000256" key="4">
    <source>
        <dbReference type="RuleBase" id="RU000363"/>
    </source>
</evidence>
<keyword evidence="2" id="KW-0521">NADP</keyword>
<dbReference type="InterPro" id="IPR002347">
    <property type="entry name" value="SDR_fam"/>
</dbReference>
<dbReference type="Gene3D" id="3.40.50.720">
    <property type="entry name" value="NAD(P)-binding Rossmann-like Domain"/>
    <property type="match status" value="1"/>
</dbReference>
<dbReference type="SUPFAM" id="SSF51735">
    <property type="entry name" value="NAD(P)-binding Rossmann-fold domains"/>
    <property type="match status" value="1"/>
</dbReference>
<dbReference type="GO" id="GO:0016616">
    <property type="term" value="F:oxidoreductase activity, acting on the CH-OH group of donors, NAD or NADP as acceptor"/>
    <property type="evidence" value="ECO:0007669"/>
    <property type="project" value="TreeGrafter"/>
</dbReference>
<comment type="similarity">
    <text evidence="1 4">Belongs to the short-chain dehydrogenases/reductases (SDR) family.</text>
</comment>
<evidence type="ECO:0000313" key="6">
    <source>
        <dbReference type="Proteomes" id="UP000245946"/>
    </source>
</evidence>
<dbReference type="RefSeq" id="XP_025596016.1">
    <property type="nucleotide sequence ID" value="XM_025743145.1"/>
</dbReference>
<sequence>MRGSSHLAGRQWSFQCDVSSRADVDRAAERIRQEVGHPTMLLNNAGVNHPNLILDLSDGDIDSMFDTNVKAHFYTIQAFLPHMLARGSGHIVCTASALSYVGASLMTDYCASKHALLGLMEALRYELDKKYKAPRVRTTVVTPGHIRTPLFADVKTSALAAFLSPTLEPQAVAQAMVDALERQESSHIAMPFYAHSAPLLKTLPSFLRDLAQWIANADDTVSACTKAR</sequence>
<dbReference type="Pfam" id="PF00106">
    <property type="entry name" value="adh_short"/>
    <property type="match status" value="1"/>
</dbReference>
<name>A0A316Z1S7_9BASI</name>
<evidence type="ECO:0000313" key="5">
    <source>
        <dbReference type="EMBL" id="PWN95737.1"/>
    </source>
</evidence>
<proteinExistence type="inferred from homology"/>
<dbReference type="Proteomes" id="UP000245946">
    <property type="component" value="Unassembled WGS sequence"/>
</dbReference>
<keyword evidence="6" id="KW-1185">Reference proteome</keyword>
<dbReference type="PANTHER" id="PTHR24322:SF736">
    <property type="entry name" value="RETINOL DEHYDROGENASE 10"/>
    <property type="match status" value="1"/>
</dbReference>
<dbReference type="PRINTS" id="PR00080">
    <property type="entry name" value="SDRFAMILY"/>
</dbReference>
<reference evidence="5 6" key="1">
    <citation type="journal article" date="2018" name="Mol. Biol. Evol.">
        <title>Broad Genomic Sampling Reveals a Smut Pathogenic Ancestry of the Fungal Clade Ustilaginomycotina.</title>
        <authorList>
            <person name="Kijpornyongpan T."/>
            <person name="Mondo S.J."/>
            <person name="Barry K."/>
            <person name="Sandor L."/>
            <person name="Lee J."/>
            <person name="Lipzen A."/>
            <person name="Pangilinan J."/>
            <person name="LaButti K."/>
            <person name="Hainaut M."/>
            <person name="Henrissat B."/>
            <person name="Grigoriev I.V."/>
            <person name="Spatafora J.W."/>
            <person name="Aime M.C."/>
        </authorList>
    </citation>
    <scope>NUCLEOTIDE SEQUENCE [LARGE SCALE GENOMIC DNA]</scope>
    <source>
        <strain evidence="5 6">MCA 4186</strain>
    </source>
</reference>